<evidence type="ECO:0000313" key="1">
    <source>
        <dbReference type="EMBL" id="KEQ88707.1"/>
    </source>
</evidence>
<dbReference type="HOGENOM" id="CLU_2133041_0_0_1"/>
<organism evidence="1 2">
    <name type="scientific">Aureobasidium pullulans EXF-150</name>
    <dbReference type="NCBI Taxonomy" id="1043002"/>
    <lineage>
        <taxon>Eukaryota</taxon>
        <taxon>Fungi</taxon>
        <taxon>Dikarya</taxon>
        <taxon>Ascomycota</taxon>
        <taxon>Pezizomycotina</taxon>
        <taxon>Dothideomycetes</taxon>
        <taxon>Dothideomycetidae</taxon>
        <taxon>Dothideales</taxon>
        <taxon>Saccotheciaceae</taxon>
        <taxon>Aureobasidium</taxon>
    </lineage>
</organism>
<evidence type="ECO:0000313" key="2">
    <source>
        <dbReference type="Proteomes" id="UP000030706"/>
    </source>
</evidence>
<dbReference type="RefSeq" id="XP_029764894.1">
    <property type="nucleotide sequence ID" value="XM_029910387.1"/>
</dbReference>
<dbReference type="GeneID" id="40752693"/>
<dbReference type="EMBL" id="KL584975">
    <property type="protein sequence ID" value="KEQ88707.1"/>
    <property type="molecule type" value="Genomic_DNA"/>
</dbReference>
<dbReference type="AlphaFoldDB" id="A0A074Y3F4"/>
<protein>
    <submittedName>
        <fullName evidence="1">Uncharacterized protein</fullName>
    </submittedName>
</protein>
<reference evidence="1 2" key="1">
    <citation type="journal article" date="2014" name="BMC Genomics">
        <title>Genome sequencing of four Aureobasidium pullulans varieties: biotechnological potential, stress tolerance, and description of new species.</title>
        <authorList>
            <person name="Gostin Ar C."/>
            <person name="Ohm R.A."/>
            <person name="Kogej T."/>
            <person name="Sonjak S."/>
            <person name="Turk M."/>
            <person name="Zajc J."/>
            <person name="Zalar P."/>
            <person name="Grube M."/>
            <person name="Sun H."/>
            <person name="Han J."/>
            <person name="Sharma A."/>
            <person name="Chiniquy J."/>
            <person name="Ngan C.Y."/>
            <person name="Lipzen A."/>
            <person name="Barry K."/>
            <person name="Grigoriev I.V."/>
            <person name="Gunde-Cimerman N."/>
        </authorList>
    </citation>
    <scope>NUCLEOTIDE SEQUENCE [LARGE SCALE GENOMIC DNA]</scope>
    <source>
        <strain evidence="1 2">EXF-150</strain>
    </source>
</reference>
<keyword evidence="2" id="KW-1185">Reference proteome</keyword>
<sequence length="113" mass="13015">MITSLKDPSTRSSRHHLAHSIRTLTWFLHFLILHQHSLLQQSINEKYPVSHQVRTPHPPPSCAPVVSPTPRPHLCGILLPYIKPCHRNGLSRRLTVRMSLKSHPLLHRPCRVN</sequence>
<accession>A0A074Y3F4</accession>
<proteinExistence type="predicted"/>
<gene>
    <name evidence="1" type="ORF">M438DRAFT_90718</name>
</gene>
<name>A0A074Y3F4_AURPU</name>
<dbReference type="Proteomes" id="UP000030706">
    <property type="component" value="Unassembled WGS sequence"/>
</dbReference>